<dbReference type="InterPro" id="IPR027417">
    <property type="entry name" value="P-loop_NTPase"/>
</dbReference>
<dbReference type="EMBL" id="JADGJD010000402">
    <property type="protein sequence ID" value="KAJ3051388.1"/>
    <property type="molecule type" value="Genomic_DNA"/>
</dbReference>
<feature type="domain" description="NACHT" evidence="2">
    <location>
        <begin position="153"/>
        <end position="311"/>
    </location>
</feature>
<accession>A0AAD5X4G3</accession>
<gene>
    <name evidence="3" type="ORF">HK097_007633</name>
</gene>
<evidence type="ECO:0000256" key="1">
    <source>
        <dbReference type="ARBA" id="ARBA00022737"/>
    </source>
</evidence>
<dbReference type="SUPFAM" id="SSF52540">
    <property type="entry name" value="P-loop containing nucleoside triphosphate hydrolases"/>
    <property type="match status" value="1"/>
</dbReference>
<dbReference type="InterPro" id="IPR015943">
    <property type="entry name" value="WD40/YVTN_repeat-like_dom_sf"/>
</dbReference>
<dbReference type="PANTHER" id="PTHR10039:SF17">
    <property type="entry name" value="FUNGAL STAND N-TERMINAL GOODBYE DOMAIN-CONTAINING PROTEIN-RELATED"/>
    <property type="match status" value="1"/>
</dbReference>
<dbReference type="PROSITE" id="PS50837">
    <property type="entry name" value="NACHT"/>
    <property type="match status" value="1"/>
</dbReference>
<comment type="caution">
    <text evidence="3">The sequence shown here is derived from an EMBL/GenBank/DDBJ whole genome shotgun (WGS) entry which is preliminary data.</text>
</comment>
<dbReference type="Gene3D" id="3.40.50.300">
    <property type="entry name" value="P-loop containing nucleotide triphosphate hydrolases"/>
    <property type="match status" value="1"/>
</dbReference>
<reference evidence="3" key="1">
    <citation type="submission" date="2020-05" db="EMBL/GenBank/DDBJ databases">
        <title>Phylogenomic resolution of chytrid fungi.</title>
        <authorList>
            <person name="Stajich J.E."/>
            <person name="Amses K."/>
            <person name="Simmons R."/>
            <person name="Seto K."/>
            <person name="Myers J."/>
            <person name="Bonds A."/>
            <person name="Quandt C.A."/>
            <person name="Barry K."/>
            <person name="Liu P."/>
            <person name="Grigoriev I."/>
            <person name="Longcore J.E."/>
            <person name="James T.Y."/>
        </authorList>
    </citation>
    <scope>NUCLEOTIDE SEQUENCE</scope>
    <source>
        <strain evidence="3">JEL0318</strain>
    </source>
</reference>
<keyword evidence="1" id="KW-0677">Repeat</keyword>
<sequence length="806" mass="89376">MLSYCWANKEKSSKNCNRELKYAADKNIPIVPIRLDCGPFTWSEVITAGTLYVDLADECTDWDQKMLELVNNVESALKRRPTSHPLPASIPVGTKPYAASPMTDAQLKVLLNPADQVKLNNDVNEVFRKRLPGTREWLIDDVKKWAIDPESSRVFWLKAVAGAGKSVVAACVIEALRESSLLGAFFVCKADRADRNDPGQLLRSLAYQLAKRFPTVAAHLMEVEAAEEGFAAGASVMRAFESLIMDTLTILESHLNNQNVVIVLDALDECGRSQSSERADFLYMLANTTFPKNVKLFVTSRPEADIVEQLSRFNAYEIELNESRNWLDLSRFAEDRVTRKFRASSPEQNTARVERLAVNGNDALTRLLEGGKIGSADRAMDQMYLRTLHNAFGDLDDEEGWCQAFLDVVGAIVTLEVPLNVEALSGLLGVDVDFVLDVLAKIASLLYIADDQIRVIHKSFADFLTNEGRCKDPRFAVDVTSATAELAYDALRFIQDFTVPITMSAMHIRTSAAPFCPTETAIYRAYCPKLKVKVERGPDRNWSPCIRTLEHRDGAKKVAITPNGRIVVTGSRADANVWDIESGILLRSIDAGIESGSFAVTADGLTVITVCQGTVKIWDIRSGKVLNEYLHREGSGGWDLKVAVTPDDKLVLSAGAGVAKLWDIRIGTLTKTFSHVSSAILTLDGSKVILMEAEAVSVWDINLREQLYTIDHRAGLEWEDDLIFENGGHLLTFRYHGHNGGHDVWVFDMQTGDKVQEFIGRTQISRALALVKNGEEILAGMSHGSVEIWGCTNWHSVKSVFWISCQ</sequence>
<dbReference type="InterPro" id="IPR001680">
    <property type="entry name" value="WD40_rpt"/>
</dbReference>
<dbReference type="InterPro" id="IPR007111">
    <property type="entry name" value="NACHT_NTPase"/>
</dbReference>
<dbReference type="Gene3D" id="2.130.10.10">
    <property type="entry name" value="YVTN repeat-like/Quinoprotein amine dehydrogenase"/>
    <property type="match status" value="1"/>
</dbReference>
<dbReference type="AlphaFoldDB" id="A0AAD5X4G3"/>
<dbReference type="InterPro" id="IPR011047">
    <property type="entry name" value="Quinoprotein_ADH-like_sf"/>
</dbReference>
<protein>
    <recommendedName>
        <fullName evidence="2">NACHT domain-containing protein</fullName>
    </recommendedName>
</protein>
<dbReference type="Pfam" id="PF00400">
    <property type="entry name" value="WD40"/>
    <property type="match status" value="1"/>
</dbReference>
<dbReference type="Pfam" id="PF24883">
    <property type="entry name" value="NPHP3_N"/>
    <property type="match status" value="1"/>
</dbReference>
<evidence type="ECO:0000313" key="3">
    <source>
        <dbReference type="EMBL" id="KAJ3051388.1"/>
    </source>
</evidence>
<dbReference type="SUPFAM" id="SSF50998">
    <property type="entry name" value="Quinoprotein alcohol dehydrogenase-like"/>
    <property type="match status" value="1"/>
</dbReference>
<dbReference type="PANTHER" id="PTHR10039">
    <property type="entry name" value="AMELOGENIN"/>
    <property type="match status" value="1"/>
</dbReference>
<evidence type="ECO:0000313" key="4">
    <source>
        <dbReference type="Proteomes" id="UP001212841"/>
    </source>
</evidence>
<name>A0AAD5X4G3_9FUNG</name>
<proteinExistence type="predicted"/>
<keyword evidence="4" id="KW-1185">Reference proteome</keyword>
<evidence type="ECO:0000259" key="2">
    <source>
        <dbReference type="PROSITE" id="PS50837"/>
    </source>
</evidence>
<dbReference type="Proteomes" id="UP001212841">
    <property type="component" value="Unassembled WGS sequence"/>
</dbReference>
<dbReference type="InterPro" id="IPR056884">
    <property type="entry name" value="NPHP3-like_N"/>
</dbReference>
<organism evidence="3 4">
    <name type="scientific">Rhizophlyctis rosea</name>
    <dbReference type="NCBI Taxonomy" id="64517"/>
    <lineage>
        <taxon>Eukaryota</taxon>
        <taxon>Fungi</taxon>
        <taxon>Fungi incertae sedis</taxon>
        <taxon>Chytridiomycota</taxon>
        <taxon>Chytridiomycota incertae sedis</taxon>
        <taxon>Chytridiomycetes</taxon>
        <taxon>Rhizophlyctidales</taxon>
        <taxon>Rhizophlyctidaceae</taxon>
        <taxon>Rhizophlyctis</taxon>
    </lineage>
</organism>
<dbReference type="SMART" id="SM00320">
    <property type="entry name" value="WD40"/>
    <property type="match status" value="4"/>
</dbReference>